<dbReference type="GO" id="GO:1901135">
    <property type="term" value="P:carbohydrate derivative metabolic process"/>
    <property type="evidence" value="ECO:0007669"/>
    <property type="project" value="InterPro"/>
</dbReference>
<protein>
    <submittedName>
        <fullName evidence="6">Transcriptional regulator HexR</fullName>
    </submittedName>
</protein>
<dbReference type="PROSITE" id="PS51071">
    <property type="entry name" value="HTH_RPIR"/>
    <property type="match status" value="1"/>
</dbReference>
<dbReference type="InterPro" id="IPR001347">
    <property type="entry name" value="SIS_dom"/>
</dbReference>
<dbReference type="Pfam" id="PF01380">
    <property type="entry name" value="SIS"/>
    <property type="match status" value="1"/>
</dbReference>
<name>A0A9X2J7J6_9GAMM</name>
<dbReference type="SUPFAM" id="SSF46689">
    <property type="entry name" value="Homeodomain-like"/>
    <property type="match status" value="1"/>
</dbReference>
<evidence type="ECO:0000256" key="1">
    <source>
        <dbReference type="ARBA" id="ARBA00023015"/>
    </source>
</evidence>
<evidence type="ECO:0000256" key="3">
    <source>
        <dbReference type="ARBA" id="ARBA00023163"/>
    </source>
</evidence>
<evidence type="ECO:0000259" key="4">
    <source>
        <dbReference type="PROSITE" id="PS51071"/>
    </source>
</evidence>
<dbReference type="CDD" id="cd05013">
    <property type="entry name" value="SIS_RpiR"/>
    <property type="match status" value="1"/>
</dbReference>
<accession>A0A9X2J7J6</accession>
<feature type="domain" description="SIS" evidence="5">
    <location>
        <begin position="124"/>
        <end position="263"/>
    </location>
</feature>
<proteinExistence type="predicted"/>
<feature type="domain" description="HTH rpiR-type" evidence="4">
    <location>
        <begin position="4"/>
        <end position="80"/>
    </location>
</feature>
<gene>
    <name evidence="6" type="primary">hexR</name>
    <name evidence="6" type="ORF">MO867_16060</name>
</gene>
<dbReference type="InterPro" id="IPR036388">
    <property type="entry name" value="WH-like_DNA-bd_sf"/>
</dbReference>
<dbReference type="PROSITE" id="PS00356">
    <property type="entry name" value="HTH_LACI_1"/>
    <property type="match status" value="1"/>
</dbReference>
<dbReference type="FunFam" id="1.10.10.10:FF:000060">
    <property type="entry name" value="DNA-binding transcriptional regulator HexR"/>
    <property type="match status" value="1"/>
</dbReference>
<dbReference type="GO" id="GO:0003700">
    <property type="term" value="F:DNA-binding transcription factor activity"/>
    <property type="evidence" value="ECO:0007669"/>
    <property type="project" value="InterPro"/>
</dbReference>
<comment type="caution">
    <text evidence="6">The sequence shown here is derived from an EMBL/GenBank/DDBJ whole genome shotgun (WGS) entry which is preliminary data.</text>
</comment>
<keyword evidence="2" id="KW-0238">DNA-binding</keyword>
<dbReference type="AlphaFoldDB" id="A0A9X2J7J6"/>
<keyword evidence="3" id="KW-0804">Transcription</keyword>
<keyword evidence="1" id="KW-0805">Transcription regulation</keyword>
<dbReference type="Proteomes" id="UP001139028">
    <property type="component" value="Unassembled WGS sequence"/>
</dbReference>
<dbReference type="PANTHER" id="PTHR30514:SF1">
    <property type="entry name" value="HTH-TYPE TRANSCRIPTIONAL REGULATOR HEXR-RELATED"/>
    <property type="match status" value="1"/>
</dbReference>
<dbReference type="NCBIfam" id="NF008451">
    <property type="entry name" value="PRK11302.1"/>
    <property type="match status" value="1"/>
</dbReference>
<evidence type="ECO:0000313" key="6">
    <source>
        <dbReference type="EMBL" id="MCO1335850.1"/>
    </source>
</evidence>
<dbReference type="PANTHER" id="PTHR30514">
    <property type="entry name" value="GLUCOKINASE"/>
    <property type="match status" value="1"/>
</dbReference>
<dbReference type="InterPro" id="IPR046348">
    <property type="entry name" value="SIS_dom_sf"/>
</dbReference>
<organism evidence="6 7">
    <name type="scientific">Microbulbifer okhotskensis</name>
    <dbReference type="NCBI Taxonomy" id="2926617"/>
    <lineage>
        <taxon>Bacteria</taxon>
        <taxon>Pseudomonadati</taxon>
        <taxon>Pseudomonadota</taxon>
        <taxon>Gammaproteobacteria</taxon>
        <taxon>Cellvibrionales</taxon>
        <taxon>Microbulbiferaceae</taxon>
        <taxon>Microbulbifer</taxon>
    </lineage>
</organism>
<evidence type="ECO:0000259" key="5">
    <source>
        <dbReference type="PROSITE" id="PS51464"/>
    </source>
</evidence>
<dbReference type="RefSeq" id="WP_252470949.1">
    <property type="nucleotide sequence ID" value="NZ_JALBWM010000086.1"/>
</dbReference>
<dbReference type="InterPro" id="IPR035472">
    <property type="entry name" value="RpiR-like_SIS"/>
</dbReference>
<keyword evidence="7" id="KW-1185">Reference proteome</keyword>
<dbReference type="SUPFAM" id="SSF53697">
    <property type="entry name" value="SIS domain"/>
    <property type="match status" value="1"/>
</dbReference>
<dbReference type="InterPro" id="IPR009057">
    <property type="entry name" value="Homeodomain-like_sf"/>
</dbReference>
<dbReference type="GO" id="GO:0003677">
    <property type="term" value="F:DNA binding"/>
    <property type="evidence" value="ECO:0007669"/>
    <property type="project" value="UniProtKB-KW"/>
</dbReference>
<evidence type="ECO:0000313" key="7">
    <source>
        <dbReference type="Proteomes" id="UP001139028"/>
    </source>
</evidence>
<dbReference type="Gene3D" id="1.10.10.10">
    <property type="entry name" value="Winged helix-like DNA-binding domain superfamily/Winged helix DNA-binding domain"/>
    <property type="match status" value="1"/>
</dbReference>
<evidence type="ECO:0000256" key="2">
    <source>
        <dbReference type="ARBA" id="ARBA00023125"/>
    </source>
</evidence>
<dbReference type="PROSITE" id="PS51464">
    <property type="entry name" value="SIS"/>
    <property type="match status" value="1"/>
</dbReference>
<dbReference type="InterPro" id="IPR000281">
    <property type="entry name" value="HTH_RpiR"/>
</dbReference>
<dbReference type="EMBL" id="JALBWM010000086">
    <property type="protein sequence ID" value="MCO1335850.1"/>
    <property type="molecule type" value="Genomic_DNA"/>
</dbReference>
<reference evidence="6" key="1">
    <citation type="journal article" date="2022" name="Arch. Microbiol.">
        <title>Microbulbifer okhotskensis sp. nov., isolated from a deep bottom sediment of the Okhotsk Sea.</title>
        <authorList>
            <person name="Romanenko L."/>
            <person name="Kurilenko V."/>
            <person name="Otstavnykh N."/>
            <person name="Velansky P."/>
            <person name="Isaeva M."/>
            <person name="Mikhailov V."/>
        </authorList>
    </citation>
    <scope>NUCLEOTIDE SEQUENCE</scope>
    <source>
        <strain evidence="6">OS29</strain>
    </source>
</reference>
<sequence>MKPAEVTQRISEQLSSMRKSERKVAEYILANPDEIIHMRIVDLATEAQVSEPTVVRFCRAVGCSGFQEFKLNLAQQLASSPSFGQIAVTETDTIAEYKRKVFDSTVDTLLKVRDRIDDRALEAAVTAMAASKRVEFFGFGASGAVAADAQHKFFRLQLATAAHSDHHIQNMSAMSMGPGDVVVAISQSGRTKALLRSMGMAKDQGALVVGLAPSGSSVIRQASIPLEVDVEEDIEIYTPLSSRIAHLVVIDVLAIGVAQRKGPQLQEHLLKLKQGLYTLREDKH</sequence>
<dbReference type="GO" id="GO:0097367">
    <property type="term" value="F:carbohydrate derivative binding"/>
    <property type="evidence" value="ECO:0007669"/>
    <property type="project" value="InterPro"/>
</dbReference>
<dbReference type="Pfam" id="PF01418">
    <property type="entry name" value="HTH_6"/>
    <property type="match status" value="1"/>
</dbReference>
<dbReference type="Gene3D" id="3.40.50.10490">
    <property type="entry name" value="Glucose-6-phosphate isomerase like protein, domain 1"/>
    <property type="match status" value="1"/>
</dbReference>
<dbReference type="InterPro" id="IPR047640">
    <property type="entry name" value="RpiR-like"/>
</dbReference>